<dbReference type="KEGG" id="clz:BIU88_07335"/>
<accession>A0A1D8D5V0</accession>
<organism evidence="2 3">
    <name type="scientific">Chlorobaculum limnaeum</name>
    <dbReference type="NCBI Taxonomy" id="274537"/>
    <lineage>
        <taxon>Bacteria</taxon>
        <taxon>Pseudomonadati</taxon>
        <taxon>Chlorobiota</taxon>
        <taxon>Chlorobiia</taxon>
        <taxon>Chlorobiales</taxon>
        <taxon>Chlorobiaceae</taxon>
        <taxon>Chlorobaculum</taxon>
    </lineage>
</organism>
<dbReference type="GO" id="GO:0032259">
    <property type="term" value="P:methylation"/>
    <property type="evidence" value="ECO:0007669"/>
    <property type="project" value="UniProtKB-KW"/>
</dbReference>
<protein>
    <submittedName>
        <fullName evidence="2">Methyltransferase type 12</fullName>
    </submittedName>
</protein>
<reference evidence="2" key="1">
    <citation type="submission" date="2016-09" db="EMBL/GenBank/DDBJ databases">
        <title>Genome sequence of Chlorobaculum limnaeum.</title>
        <authorList>
            <person name="Liu Z."/>
            <person name="Tank M."/>
            <person name="Bryant D.A."/>
        </authorList>
    </citation>
    <scope>NUCLEOTIDE SEQUENCE [LARGE SCALE GENOMIC DNA]</scope>
    <source>
        <strain evidence="2">DSM 1677</strain>
    </source>
</reference>
<dbReference type="PANTHER" id="PTHR43861:SF3">
    <property type="entry name" value="PUTATIVE (AFU_ORTHOLOGUE AFUA_2G14390)-RELATED"/>
    <property type="match status" value="1"/>
</dbReference>
<keyword evidence="2" id="KW-0489">Methyltransferase</keyword>
<dbReference type="Gene3D" id="3.40.50.150">
    <property type="entry name" value="Vaccinia Virus protein VP39"/>
    <property type="match status" value="1"/>
</dbReference>
<dbReference type="GO" id="GO:0008168">
    <property type="term" value="F:methyltransferase activity"/>
    <property type="evidence" value="ECO:0007669"/>
    <property type="project" value="UniProtKB-KW"/>
</dbReference>
<dbReference type="SUPFAM" id="SSF53335">
    <property type="entry name" value="S-adenosyl-L-methionine-dependent methyltransferases"/>
    <property type="match status" value="1"/>
</dbReference>
<evidence type="ECO:0000313" key="2">
    <source>
        <dbReference type="EMBL" id="AOS83974.1"/>
    </source>
</evidence>
<dbReference type="EMBL" id="CP017305">
    <property type="protein sequence ID" value="AOS83974.1"/>
    <property type="molecule type" value="Genomic_DNA"/>
</dbReference>
<dbReference type="InterPro" id="IPR029063">
    <property type="entry name" value="SAM-dependent_MTases_sf"/>
</dbReference>
<dbReference type="Pfam" id="PF13489">
    <property type="entry name" value="Methyltransf_23"/>
    <property type="match status" value="1"/>
</dbReference>
<keyword evidence="3" id="KW-1185">Reference proteome</keyword>
<dbReference type="RefSeq" id="WP_069810040.1">
    <property type="nucleotide sequence ID" value="NZ_CP017305.1"/>
</dbReference>
<dbReference type="STRING" id="274537.BIU88_07335"/>
<dbReference type="PANTHER" id="PTHR43861">
    <property type="entry name" value="TRANS-ACONITATE 2-METHYLTRANSFERASE-RELATED"/>
    <property type="match status" value="1"/>
</dbReference>
<gene>
    <name evidence="2" type="ORF">BIU88_07335</name>
</gene>
<keyword evidence="1" id="KW-0808">Transferase</keyword>
<evidence type="ECO:0000313" key="3">
    <source>
        <dbReference type="Proteomes" id="UP000095185"/>
    </source>
</evidence>
<sequence length="311" mass="34669">MERVPCPITGSREFLPLMQAPDRFDPRGPSWRLVRSTASGLVMLDPRPEAHEMAAHYPAETYDPFLHAGNARTLRDRAWLAVTSLLLAGKARIVMKEIDKPANAAHILEVGCSTGRLLMRIHRDYGIPLTNLFGVETNRQSAAAARNAGLGVSEAGLEKCDFAHRFDRIVFWHALEHLHRLGESLDRARELLNPGGQLIIAIPNLESDDARRYGPSWIALDAPRHLYHFTPETLGKLLEKHGFSVLDLGTWIPDTLYNVWFSEQLERDINGKTLGIGGIARTAFRAAQSLASGRDPRRASSMVVRAMRMKG</sequence>
<proteinExistence type="predicted"/>
<evidence type="ECO:0000256" key="1">
    <source>
        <dbReference type="ARBA" id="ARBA00022679"/>
    </source>
</evidence>
<dbReference type="CDD" id="cd02440">
    <property type="entry name" value="AdoMet_MTases"/>
    <property type="match status" value="1"/>
</dbReference>
<dbReference type="Proteomes" id="UP000095185">
    <property type="component" value="Chromosome"/>
</dbReference>
<name>A0A1D8D5V0_CHLLM</name>
<dbReference type="OrthoDB" id="2370471at2"/>
<dbReference type="AlphaFoldDB" id="A0A1D8D5V0"/>